<dbReference type="PROSITE" id="PS51318">
    <property type="entry name" value="TAT"/>
    <property type="match status" value="1"/>
</dbReference>
<organism evidence="3 4">
    <name type="scientific">Streptomyces melanosporofaciens</name>
    <dbReference type="NCBI Taxonomy" id="67327"/>
    <lineage>
        <taxon>Bacteria</taxon>
        <taxon>Bacillati</taxon>
        <taxon>Actinomycetota</taxon>
        <taxon>Actinomycetes</taxon>
        <taxon>Kitasatosporales</taxon>
        <taxon>Streptomycetaceae</taxon>
        <taxon>Streptomyces</taxon>
        <taxon>Streptomyces violaceusniger group</taxon>
    </lineage>
</organism>
<feature type="compositionally biased region" description="Pro residues" evidence="1">
    <location>
        <begin position="60"/>
        <end position="72"/>
    </location>
</feature>
<proteinExistence type="predicted"/>
<evidence type="ECO:0000256" key="1">
    <source>
        <dbReference type="SAM" id="MobiDB-lite"/>
    </source>
</evidence>
<evidence type="ECO:0000256" key="2">
    <source>
        <dbReference type="SAM" id="SignalP"/>
    </source>
</evidence>
<dbReference type="NCBIfam" id="TIGR01409">
    <property type="entry name" value="TAT_signal_seq"/>
    <property type="match status" value="1"/>
</dbReference>
<dbReference type="InterPro" id="IPR019546">
    <property type="entry name" value="TAT_signal_bac_arc"/>
</dbReference>
<name>A0A1H4WG19_STRMJ</name>
<dbReference type="AlphaFoldDB" id="A0A1H4WG19"/>
<dbReference type="EMBL" id="FNST01000002">
    <property type="protein sequence ID" value="SEC91581.1"/>
    <property type="molecule type" value="Genomic_DNA"/>
</dbReference>
<sequence>MLARRNLLKAAAVTGAAIPFSWLLAKNAPQAAADTPAEKSADEPVDITWLEERAAWARPRAPPSASPGPRVPTPATGPSR</sequence>
<gene>
    <name evidence="3" type="ORF">SAMN04490356_6051</name>
</gene>
<protein>
    <submittedName>
        <fullName evidence="3">Tat (Twin-arginine translocation) pathway signal sequence</fullName>
    </submittedName>
</protein>
<accession>A0A1H4WG19</accession>
<feature type="signal peptide" evidence="2">
    <location>
        <begin position="1"/>
        <end position="25"/>
    </location>
</feature>
<evidence type="ECO:0000313" key="4">
    <source>
        <dbReference type="Proteomes" id="UP000198609"/>
    </source>
</evidence>
<reference evidence="4" key="1">
    <citation type="submission" date="2016-10" db="EMBL/GenBank/DDBJ databases">
        <authorList>
            <person name="Varghese N."/>
            <person name="Submissions S."/>
        </authorList>
    </citation>
    <scope>NUCLEOTIDE SEQUENCE [LARGE SCALE GENOMIC DNA]</scope>
    <source>
        <strain evidence="4">DSM 40318</strain>
    </source>
</reference>
<dbReference type="InterPro" id="IPR006311">
    <property type="entry name" value="TAT_signal"/>
</dbReference>
<keyword evidence="2" id="KW-0732">Signal</keyword>
<keyword evidence="4" id="KW-1185">Reference proteome</keyword>
<feature type="region of interest" description="Disordered" evidence="1">
    <location>
        <begin position="56"/>
        <end position="80"/>
    </location>
</feature>
<dbReference type="Proteomes" id="UP000198609">
    <property type="component" value="Unassembled WGS sequence"/>
</dbReference>
<feature type="chain" id="PRO_5038335812" evidence="2">
    <location>
        <begin position="26"/>
        <end position="80"/>
    </location>
</feature>
<evidence type="ECO:0000313" key="3">
    <source>
        <dbReference type="EMBL" id="SEC91581.1"/>
    </source>
</evidence>